<sequence>MPNAHFEQLIEQLKPVVNEPDFDKIFRALTEGEDGPTRFQLKMELRRLASPCLQTVDLRNRVSGRCEPYDFLGRRHYLDEVAKDIFERGLRIYNGVFTQDTYEQILTAENNNRVIQEKEREQALERKNQHAERVATREEYTADDEIQSPYLVDTFHFGDYPYRAEERMNFSVEVRLEDDQLTSKKAITSDISVTGLRVRVDVDWQKKTGDKLNVYFTGLAKEFTLDPQMAIPYTIVAVQRQGDKTYLSLNRSSEFSSDSLDKFLKQFINGYKKRYRVNIDNTYHALMNKGHEQFLMPRLGVLPIYFAFRDKQLQADYVLTTDNNRHIIEDWINEHNQISIGSLFNPRRSAHFIKRLAEHPEASVTFLTFSITARGKIYYYSALAEELLKNDFWDTFVNFAAQKSSFRVYQFRLRKLDPEQAWQPQAVPLEVQIPFRLNPPSPRVKQALAPLNYLGTLTDVTDSMRQFAGNDFDKSQVKALKVFLHPPAVPIRTKDVRLEFVDLRKEQRFSYRSRCRLRIGKAIREGMILDLSVHGLKVQLDDAVDTQVNDTVLLSLTGFEKNHKKFDLRDIPYLVVNSDVSQTTLNLKIPKQKTDDKKQRHAGAEFFRFLIKEHRDQLKLLHENTSLNGIELCLRNLYCAAPPSVPLYLYQNKKRQVTLRRAGVSSWRSGWAKLLAHLPGSGADNLNIQPVLRGSSLATEILPPLQALSRSDRPLKKLLLVKLYQDQGESVLQTQWQTFDSLDTATILSFVDQCLPDAVFFAVQVELSRTGRPDIQFVQAEMSYLSQYASHRANELEEELWQVYAVADTHDITAEVLKFADVSLENIKHQQQRLNSWLSAN</sequence>
<dbReference type="RefSeq" id="WP_133540357.1">
    <property type="nucleotide sequence ID" value="NZ_SNXI01000016.1"/>
</dbReference>
<dbReference type="EMBL" id="SNXI01000016">
    <property type="protein sequence ID" value="TDP29920.1"/>
    <property type="molecule type" value="Genomic_DNA"/>
</dbReference>
<dbReference type="OrthoDB" id="6208912at2"/>
<proteinExistence type="predicted"/>
<name>A0A4R6NYS2_9GAMM</name>
<accession>A0A4R6NYS2</accession>
<feature type="domain" description="PilZ" evidence="1">
    <location>
        <begin position="503"/>
        <end position="583"/>
    </location>
</feature>
<evidence type="ECO:0000259" key="1">
    <source>
        <dbReference type="Pfam" id="PF07238"/>
    </source>
</evidence>
<keyword evidence="3" id="KW-1185">Reference proteome</keyword>
<comment type="caution">
    <text evidence="2">The sequence shown here is derived from an EMBL/GenBank/DDBJ whole genome shotgun (WGS) entry which is preliminary data.</text>
</comment>
<dbReference type="GO" id="GO:0035438">
    <property type="term" value="F:cyclic-di-GMP binding"/>
    <property type="evidence" value="ECO:0007669"/>
    <property type="project" value="InterPro"/>
</dbReference>
<organism evidence="2 3">
    <name type="scientific">Idiomarina aquatica</name>
    <dbReference type="NCBI Taxonomy" id="1327752"/>
    <lineage>
        <taxon>Bacteria</taxon>
        <taxon>Pseudomonadati</taxon>
        <taxon>Pseudomonadota</taxon>
        <taxon>Gammaproteobacteria</taxon>
        <taxon>Alteromonadales</taxon>
        <taxon>Idiomarinaceae</taxon>
        <taxon>Idiomarina</taxon>
    </lineage>
</organism>
<dbReference type="Pfam" id="PF07238">
    <property type="entry name" value="PilZ"/>
    <property type="match status" value="2"/>
</dbReference>
<dbReference type="Proteomes" id="UP000295531">
    <property type="component" value="Unassembled WGS sequence"/>
</dbReference>
<gene>
    <name evidence="2" type="ORF">DEU29_11617</name>
</gene>
<evidence type="ECO:0000313" key="3">
    <source>
        <dbReference type="Proteomes" id="UP000295531"/>
    </source>
</evidence>
<feature type="domain" description="PilZ" evidence="1">
    <location>
        <begin position="163"/>
        <end position="245"/>
    </location>
</feature>
<protein>
    <submittedName>
        <fullName evidence="2">PilZ domain-containing protein</fullName>
    </submittedName>
</protein>
<evidence type="ECO:0000313" key="2">
    <source>
        <dbReference type="EMBL" id="TDP29920.1"/>
    </source>
</evidence>
<dbReference type="AlphaFoldDB" id="A0A4R6NYS2"/>
<dbReference type="Gene3D" id="2.40.10.220">
    <property type="entry name" value="predicted glycosyltransferase like domains"/>
    <property type="match status" value="1"/>
</dbReference>
<dbReference type="InterPro" id="IPR009875">
    <property type="entry name" value="PilZ_domain"/>
</dbReference>
<reference evidence="2 3" key="1">
    <citation type="submission" date="2019-03" db="EMBL/GenBank/DDBJ databases">
        <title>Freshwater and sediment microbial communities from various areas in North America, analyzing microbe dynamics in response to fracking.</title>
        <authorList>
            <person name="Lamendella R."/>
        </authorList>
    </citation>
    <scope>NUCLEOTIDE SEQUENCE [LARGE SCALE GENOMIC DNA]</scope>
    <source>
        <strain evidence="2 3">18_TX</strain>
    </source>
</reference>
<dbReference type="SUPFAM" id="SSF141371">
    <property type="entry name" value="PilZ domain-like"/>
    <property type="match status" value="1"/>
</dbReference>